<dbReference type="Proteomes" id="UP001439875">
    <property type="component" value="Unassembled WGS sequence"/>
</dbReference>
<proteinExistence type="predicted"/>
<protein>
    <submittedName>
        <fullName evidence="1">Stressosome-associated protein Prli42</fullName>
    </submittedName>
</protein>
<keyword evidence="2" id="KW-1185">Reference proteome</keyword>
<evidence type="ECO:0000313" key="2">
    <source>
        <dbReference type="Proteomes" id="UP001439875"/>
    </source>
</evidence>
<accession>A0ACC6S7W3</accession>
<sequence>MSNRKARKVVVYLMIFAILASTLLVGVSMFF</sequence>
<dbReference type="EMBL" id="JBBMEW010000003">
    <property type="protein sequence ID" value="MEQ2526099.1"/>
    <property type="molecule type" value="Genomic_DNA"/>
</dbReference>
<evidence type="ECO:0000313" key="1">
    <source>
        <dbReference type="EMBL" id="MEQ2526099.1"/>
    </source>
</evidence>
<comment type="caution">
    <text evidence="1">The sequence shown here is derived from an EMBL/GenBank/DDBJ whole genome shotgun (WGS) entry which is preliminary data.</text>
</comment>
<organism evidence="1 2">
    <name type="scientific">Robertmurraya yapensis</name>
    <name type="common">ex Hitch et al 2024</name>
    <dbReference type="NCBI Taxonomy" id="3133160"/>
    <lineage>
        <taxon>Bacteria</taxon>
        <taxon>Bacillati</taxon>
        <taxon>Bacillota</taxon>
        <taxon>Bacilli</taxon>
        <taxon>Bacillales</taxon>
        <taxon>Bacillaceae</taxon>
        <taxon>Robertmurraya</taxon>
    </lineage>
</organism>
<name>A0ACC6S7W3_9BACI</name>
<gene>
    <name evidence="1" type="primary">prli42</name>
    <name evidence="1" type="ORF">WMO40_05240</name>
</gene>
<reference evidence="1" key="1">
    <citation type="submission" date="2024-03" db="EMBL/GenBank/DDBJ databases">
        <title>Human intestinal bacterial collection.</title>
        <authorList>
            <person name="Pauvert C."/>
            <person name="Hitch T.C.A."/>
            <person name="Clavel T."/>
        </authorList>
    </citation>
    <scope>NUCLEOTIDE SEQUENCE</scope>
    <source>
        <strain evidence="1">CLA-AA-H227</strain>
    </source>
</reference>